<dbReference type="SUPFAM" id="SSF52141">
    <property type="entry name" value="Uracil-DNA glycosylase-like"/>
    <property type="match status" value="1"/>
</dbReference>
<keyword evidence="2" id="KW-0227">DNA damage</keyword>
<gene>
    <name evidence="6" type="ORF">LCDPAC02_02660</name>
</gene>
<keyword evidence="4" id="KW-0234">DNA repair</keyword>
<evidence type="ECO:0000313" key="6">
    <source>
        <dbReference type="EMBL" id="QBK85067.1"/>
    </source>
</evidence>
<evidence type="ECO:0000256" key="2">
    <source>
        <dbReference type="ARBA" id="ARBA00022763"/>
    </source>
</evidence>
<evidence type="ECO:0000259" key="5">
    <source>
        <dbReference type="Pfam" id="PF03167"/>
    </source>
</evidence>
<evidence type="ECO:0000256" key="4">
    <source>
        <dbReference type="ARBA" id="ARBA00023204"/>
    </source>
</evidence>
<feature type="domain" description="Uracil-DNA glycosylase-like" evidence="5">
    <location>
        <begin position="90"/>
        <end position="249"/>
    </location>
</feature>
<proteinExistence type="inferred from homology"/>
<dbReference type="InterPro" id="IPR005122">
    <property type="entry name" value="Uracil-DNA_glycosylase-like"/>
</dbReference>
<dbReference type="PANTHER" id="PTHR11264">
    <property type="entry name" value="URACIL-DNA GLYCOSYLASE"/>
    <property type="match status" value="1"/>
</dbReference>
<dbReference type="PANTHER" id="PTHR11264:SF0">
    <property type="entry name" value="URACIL-DNA GLYCOSYLASE"/>
    <property type="match status" value="1"/>
</dbReference>
<sequence>MDFSIFISDDDYDINKVINEDELIEFIKNIINISSLEILLDKYKTKLNMWRDFFDMDNIKSCIHKISNKVDIIDVTPNIKKIFIPYTLIKPCNINVVIIGMDPYPQKGYANGIPFSTDMKKCPKSLKEIKNELLRNYPDSNIEGNSLERWYQEGIFLINFAHTTKIGKSGSHLNYWEMYSYKLLEYILNINNNLIICIWGLNIKKILFDFLDKIKKENLFYACHPSRPNSSIYNPFEDCEHFVKINKRLVQLSKNNINWNF</sequence>
<accession>A0A481YQ69</accession>
<organism evidence="6">
    <name type="scientific">Pithovirus LCDPAC02</name>
    <dbReference type="NCBI Taxonomy" id="2506601"/>
    <lineage>
        <taxon>Viruses</taxon>
        <taxon>Pithoviruses</taxon>
    </lineage>
</organism>
<comment type="similarity">
    <text evidence="1">Belongs to the uracil-DNA glycosylase (UDG) superfamily. UNG family.</text>
</comment>
<dbReference type="Gene3D" id="3.40.470.10">
    <property type="entry name" value="Uracil-DNA glycosylase-like domain"/>
    <property type="match status" value="1"/>
</dbReference>
<dbReference type="GO" id="GO:0004844">
    <property type="term" value="F:uracil DNA N-glycosylase activity"/>
    <property type="evidence" value="ECO:0007669"/>
    <property type="project" value="InterPro"/>
</dbReference>
<dbReference type="GO" id="GO:0097510">
    <property type="term" value="P:base-excision repair, AP site formation via deaminated base removal"/>
    <property type="evidence" value="ECO:0007669"/>
    <property type="project" value="TreeGrafter"/>
</dbReference>
<protein>
    <submittedName>
        <fullName evidence="6">Uracil-DNA glycosylase</fullName>
    </submittedName>
</protein>
<dbReference type="InterPro" id="IPR036895">
    <property type="entry name" value="Uracil-DNA_glycosylase-like_sf"/>
</dbReference>
<dbReference type="EMBL" id="MK500302">
    <property type="protein sequence ID" value="QBK85067.1"/>
    <property type="molecule type" value="Genomic_DNA"/>
</dbReference>
<dbReference type="Pfam" id="PF03167">
    <property type="entry name" value="UDG"/>
    <property type="match status" value="1"/>
</dbReference>
<name>A0A481YQ69_9VIRU</name>
<evidence type="ECO:0000256" key="3">
    <source>
        <dbReference type="ARBA" id="ARBA00022801"/>
    </source>
</evidence>
<reference evidence="6" key="1">
    <citation type="journal article" date="2019" name="MBio">
        <title>Virus Genomes from Deep Sea Sediments Expand the Ocean Megavirome and Support Independent Origins of Viral Gigantism.</title>
        <authorList>
            <person name="Backstrom D."/>
            <person name="Yutin N."/>
            <person name="Jorgensen S.L."/>
            <person name="Dharamshi J."/>
            <person name="Homa F."/>
            <person name="Zaremba-Niedwiedzka K."/>
            <person name="Spang A."/>
            <person name="Wolf Y.I."/>
            <person name="Koonin E.V."/>
            <person name="Ettema T.J."/>
        </authorList>
    </citation>
    <scope>NUCLEOTIDE SEQUENCE</scope>
</reference>
<evidence type="ECO:0000256" key="1">
    <source>
        <dbReference type="ARBA" id="ARBA00008184"/>
    </source>
</evidence>
<keyword evidence="3" id="KW-0378">Hydrolase</keyword>
<dbReference type="InterPro" id="IPR002043">
    <property type="entry name" value="UDG_fam1"/>
</dbReference>